<dbReference type="Gene3D" id="1.25.10.10">
    <property type="entry name" value="Leucine-rich Repeat Variant"/>
    <property type="match status" value="1"/>
</dbReference>
<dbReference type="GO" id="GO:0006364">
    <property type="term" value="P:rRNA processing"/>
    <property type="evidence" value="ECO:0007669"/>
    <property type="project" value="UniProtKB-UniRule"/>
</dbReference>
<feature type="domain" description="Pre-rRNA-processing protein Ipi1 N-terminal" evidence="7">
    <location>
        <begin position="141"/>
        <end position="240"/>
    </location>
</feature>
<dbReference type="PANTHER" id="PTHR16056:SF2">
    <property type="entry name" value="TESTIS-EXPRESSED PROTEIN 10"/>
    <property type="match status" value="1"/>
</dbReference>
<keyword evidence="5" id="KW-0690">Ribosome biogenesis</keyword>
<dbReference type="InterPro" id="IPR016024">
    <property type="entry name" value="ARM-type_fold"/>
</dbReference>
<keyword evidence="4 5" id="KW-0539">Nucleus</keyword>
<name>A0A0F7SRI0_PHARH</name>
<comment type="function">
    <text evidence="1 5">Component of the RIX1 complex required for processing of ITS2 sequences from 35S pre-rRNA.</text>
</comment>
<dbReference type="InterPro" id="IPR011989">
    <property type="entry name" value="ARM-like"/>
</dbReference>
<protein>
    <recommendedName>
        <fullName evidence="5">Pre-rRNA-processing protein</fullName>
    </recommendedName>
</protein>
<comment type="subcellular location">
    <subcellularLocation>
        <location evidence="2 5">Nucleus</location>
    </subcellularLocation>
</comment>
<dbReference type="AlphaFoldDB" id="A0A0F7SRI0"/>
<organism evidence="8">
    <name type="scientific">Phaffia rhodozyma</name>
    <name type="common">Yeast</name>
    <name type="synonym">Xanthophyllomyces dendrorhous</name>
    <dbReference type="NCBI Taxonomy" id="264483"/>
    <lineage>
        <taxon>Eukaryota</taxon>
        <taxon>Fungi</taxon>
        <taxon>Dikarya</taxon>
        <taxon>Basidiomycota</taxon>
        <taxon>Agaricomycotina</taxon>
        <taxon>Tremellomycetes</taxon>
        <taxon>Cystofilobasidiales</taxon>
        <taxon>Mrakiaceae</taxon>
        <taxon>Phaffia</taxon>
    </lineage>
</organism>
<dbReference type="GO" id="GO:0120330">
    <property type="term" value="C:rixosome complex"/>
    <property type="evidence" value="ECO:0007669"/>
    <property type="project" value="UniProtKB-UniRule"/>
</dbReference>
<evidence type="ECO:0000256" key="2">
    <source>
        <dbReference type="ARBA" id="ARBA00004123"/>
    </source>
</evidence>
<dbReference type="InterPro" id="IPR024679">
    <property type="entry name" value="Ipi1_N"/>
</dbReference>
<evidence type="ECO:0000256" key="5">
    <source>
        <dbReference type="RuleBase" id="RU368021"/>
    </source>
</evidence>
<proteinExistence type="inferred from homology"/>
<evidence type="ECO:0000256" key="3">
    <source>
        <dbReference type="ARBA" id="ARBA00006427"/>
    </source>
</evidence>
<dbReference type="SUPFAM" id="SSF48371">
    <property type="entry name" value="ARM repeat"/>
    <property type="match status" value="1"/>
</dbReference>
<evidence type="ECO:0000259" key="7">
    <source>
        <dbReference type="Pfam" id="PF12333"/>
    </source>
</evidence>
<sequence length="785" mass="84802">MPKSAKQKKAKVADFSKAKFKLGKGKQQANNATDTSYKARSIVLPNQSISVEHDETVPLTKRNHTFADLIVQSKHYNAGIRKDAIYGLKEILTAYPSLRVKELSSVVGVIVRYINDEDSSVRKTLPVFLSHLLSILPHSGLIPHLPVIFLHFSSALSHIFPEVRIDAVKSFRVLLEHYPSLCVEGWVQNRGTGGRAGEGLMGVLGLGGGNNGGKQQAGVASVPLKSGAKLIVLQALEKFLKAALDSNMPSTSTASATSSSSSIAATSRESTWFFAHSFASPVAFAEFSNSLTSTPSSSAGRVDSWALGTTPDAWDLSSLAINSSSLSSSSLISSSPAEGREGSGIQPVERREKARAAAGMYQSLHPLLLSTFLDAAPGAFDPSGSITQVSVAGEELELIAVVGELASVLGRTVMGNSESLPRETLSGVKKGLRTMLNHMAVYFPFNSSTFQKRDVKSESLLLSLSLAFSSLVAQVSLTHSSVAPRTKSSNPTERKKALEECYTRMRKGTGASEKVLVDKVAVWVSELLRGETVSASSPLGQSLPSHTYEALLPTIWSLLCQPPPAPAVKTDQTASPVENGKNVSLLIGKAVFEHYNRLKSLDPTKKIGLEFLGRLCLLETFTLYNGPFRLREPSSVLTSGLASEVENFFKTLPRIIWEAGSKDLQLSELVLRLTQTMLKTYLNRILPAILPSFPSYFTMNIPSRGALPGPWTKLPLEGRGRVVRMLAIDTAWLLCNLSILEGSAVADKDQRQALEKAVEQAVDVVAVEDKGEASRYWVGLKELKR</sequence>
<accession>A0A0F7SRI0</accession>
<dbReference type="GO" id="GO:0005634">
    <property type="term" value="C:nucleus"/>
    <property type="evidence" value="ECO:0007669"/>
    <property type="project" value="UniProtKB-SubCell"/>
</dbReference>
<reference evidence="8" key="1">
    <citation type="submission" date="2014-08" db="EMBL/GenBank/DDBJ databases">
        <authorList>
            <person name="Sharma Rahul"/>
            <person name="Thines Marco"/>
        </authorList>
    </citation>
    <scope>NUCLEOTIDE SEQUENCE</scope>
</reference>
<evidence type="ECO:0000256" key="4">
    <source>
        <dbReference type="ARBA" id="ARBA00023242"/>
    </source>
</evidence>
<feature type="region of interest" description="Disordered" evidence="6">
    <location>
        <begin position="328"/>
        <end position="347"/>
    </location>
</feature>
<dbReference type="Pfam" id="PF12333">
    <property type="entry name" value="Ipi1_N"/>
    <property type="match status" value="1"/>
</dbReference>
<dbReference type="EMBL" id="LN483142">
    <property type="protein sequence ID" value="CED83304.1"/>
    <property type="molecule type" value="Genomic_DNA"/>
</dbReference>
<dbReference type="PANTHER" id="PTHR16056">
    <property type="entry name" value="REGULATOR OF MICROTUBULE DYNAMICS PROTEIN"/>
    <property type="match status" value="1"/>
</dbReference>
<comment type="subunit">
    <text evidence="5">Component of the RIX1 complex.</text>
</comment>
<evidence type="ECO:0000256" key="1">
    <source>
        <dbReference type="ARBA" id="ARBA00002355"/>
    </source>
</evidence>
<evidence type="ECO:0000313" key="8">
    <source>
        <dbReference type="EMBL" id="CED83304.1"/>
    </source>
</evidence>
<comment type="similarity">
    <text evidence="3 5">Belongs to the IPI1/TEX10 family.</text>
</comment>
<evidence type="ECO:0000256" key="6">
    <source>
        <dbReference type="SAM" id="MobiDB-lite"/>
    </source>
</evidence>
<keyword evidence="5" id="KW-0698">rRNA processing</keyword>